<accession>A0A8K0XUB6</accession>
<dbReference type="GO" id="GO:0016705">
    <property type="term" value="F:oxidoreductase activity, acting on paired donors, with incorporation or reduction of molecular oxygen"/>
    <property type="evidence" value="ECO:0007669"/>
    <property type="project" value="InterPro"/>
</dbReference>
<evidence type="ECO:0000256" key="8">
    <source>
        <dbReference type="PIRSR" id="PIRSR602401-1"/>
    </source>
</evidence>
<dbReference type="PANTHER" id="PTHR24287:SF1">
    <property type="entry name" value="P450, PUTATIVE (EUROFUNG)-RELATED"/>
    <property type="match status" value="1"/>
</dbReference>
<dbReference type="PRINTS" id="PR00385">
    <property type="entry name" value="P450"/>
</dbReference>
<dbReference type="PANTHER" id="PTHR24287">
    <property type="entry name" value="P450, PUTATIVE (EUROFUNG)-RELATED"/>
    <property type="match status" value="1"/>
</dbReference>
<dbReference type="OrthoDB" id="1470350at2759"/>
<dbReference type="InterPro" id="IPR036396">
    <property type="entry name" value="Cyt_P450_sf"/>
</dbReference>
<dbReference type="InterPro" id="IPR017972">
    <property type="entry name" value="Cyt_P450_CS"/>
</dbReference>
<protein>
    <submittedName>
        <fullName evidence="11">Cytochrome P450 monooxygenase pc-3</fullName>
    </submittedName>
</protein>
<feature type="binding site" description="axial binding residue" evidence="8">
    <location>
        <position position="512"/>
    </location>
    <ligand>
        <name>heme</name>
        <dbReference type="ChEBI" id="CHEBI:30413"/>
    </ligand>
    <ligandPart>
        <name>Fe</name>
        <dbReference type="ChEBI" id="CHEBI:18248"/>
    </ligandPart>
</feature>
<evidence type="ECO:0000256" key="3">
    <source>
        <dbReference type="ARBA" id="ARBA00022617"/>
    </source>
</evidence>
<evidence type="ECO:0000256" key="1">
    <source>
        <dbReference type="ARBA" id="ARBA00001971"/>
    </source>
</evidence>
<keyword evidence="10" id="KW-0472">Membrane</keyword>
<organism evidence="11 12">
    <name type="scientific">Cristinia sonorae</name>
    <dbReference type="NCBI Taxonomy" id="1940300"/>
    <lineage>
        <taxon>Eukaryota</taxon>
        <taxon>Fungi</taxon>
        <taxon>Dikarya</taxon>
        <taxon>Basidiomycota</taxon>
        <taxon>Agaricomycotina</taxon>
        <taxon>Agaricomycetes</taxon>
        <taxon>Agaricomycetidae</taxon>
        <taxon>Agaricales</taxon>
        <taxon>Pleurotineae</taxon>
        <taxon>Stephanosporaceae</taxon>
        <taxon>Cristinia</taxon>
    </lineage>
</organism>
<dbReference type="PRINTS" id="PR00463">
    <property type="entry name" value="EP450I"/>
</dbReference>
<keyword evidence="10" id="KW-0812">Transmembrane</keyword>
<dbReference type="InterPro" id="IPR002401">
    <property type="entry name" value="Cyt_P450_E_grp-I"/>
</dbReference>
<keyword evidence="12" id="KW-1185">Reference proteome</keyword>
<dbReference type="Gene3D" id="1.10.630.10">
    <property type="entry name" value="Cytochrome P450"/>
    <property type="match status" value="1"/>
</dbReference>
<dbReference type="Pfam" id="PF00067">
    <property type="entry name" value="p450"/>
    <property type="match status" value="1"/>
</dbReference>
<comment type="cofactor">
    <cofactor evidence="1 8">
        <name>heme</name>
        <dbReference type="ChEBI" id="CHEBI:30413"/>
    </cofactor>
</comment>
<evidence type="ECO:0000313" key="12">
    <source>
        <dbReference type="Proteomes" id="UP000813824"/>
    </source>
</evidence>
<feature type="transmembrane region" description="Helical" evidence="10">
    <location>
        <begin position="42"/>
        <end position="64"/>
    </location>
</feature>
<comment type="similarity">
    <text evidence="2 9">Belongs to the cytochrome P450 family.</text>
</comment>
<dbReference type="GO" id="GO:0020037">
    <property type="term" value="F:heme binding"/>
    <property type="evidence" value="ECO:0007669"/>
    <property type="project" value="InterPro"/>
</dbReference>
<sequence length="588" mass="67750">MHVSPGIQLLAKTVCGLLTPSAIIVLLSKVSDKYYDITIPEWMLWTSCILSAPFLATCAVWRIILWERYRAWRLGAQPLPRLKGKWIGDIDFLVSLFKASKHGYFYEPLWNATDTISSTIDTFSLWEHDIITCNPEIIKIVLATDFDNYVKGPVFHYANESVLGSGVFNVDGDLWKFHRGMSRPYFSRERISHLDMFDKHADTAINKMRKRFLEGHAVNFQDLVARFTLDSATEFLFGSCVNSLASELPHSVTETKSSIDASQTNQAEEFAEAWTEAQIVLADRTLLQGVWPFTEILRDRTRQPMKIVNDYVEPILKNVLAKDSQSRNTNVHKSEEDDTLLGHLVKETKDVNILRDETLNIMIAGRDTTAACLTYCIYFLCMYPNACERLRSEILGLLGPESRPTLEDIRELKYLRAFINETLRLFPPVPWNSRSTVKETTWPNPDPNGKPFYIPANANVSWSVFMMHRREEYWGPDVEEFDPDRFLDERLHKYIVPNPFVFLPFNGGPRICLGQQFAYNEISFFLVRLLQQFESMELDAAAQPPSARPPAEWQTSQKLRVRSERIRPKQHLTSYIEGGLWVRMKEAV</sequence>
<name>A0A8K0XUB6_9AGAR</name>
<evidence type="ECO:0000256" key="9">
    <source>
        <dbReference type="RuleBase" id="RU000461"/>
    </source>
</evidence>
<dbReference type="PROSITE" id="PS00086">
    <property type="entry name" value="CYTOCHROME_P450"/>
    <property type="match status" value="1"/>
</dbReference>
<dbReference type="InterPro" id="IPR001128">
    <property type="entry name" value="Cyt_P450"/>
</dbReference>
<dbReference type="AlphaFoldDB" id="A0A8K0XUB6"/>
<evidence type="ECO:0000256" key="4">
    <source>
        <dbReference type="ARBA" id="ARBA00022723"/>
    </source>
</evidence>
<reference evidence="11" key="1">
    <citation type="journal article" date="2021" name="New Phytol.">
        <title>Evolutionary innovations through gain and loss of genes in the ectomycorrhizal Boletales.</title>
        <authorList>
            <person name="Wu G."/>
            <person name="Miyauchi S."/>
            <person name="Morin E."/>
            <person name="Kuo A."/>
            <person name="Drula E."/>
            <person name="Varga T."/>
            <person name="Kohler A."/>
            <person name="Feng B."/>
            <person name="Cao Y."/>
            <person name="Lipzen A."/>
            <person name="Daum C."/>
            <person name="Hundley H."/>
            <person name="Pangilinan J."/>
            <person name="Johnson J."/>
            <person name="Barry K."/>
            <person name="LaButti K."/>
            <person name="Ng V."/>
            <person name="Ahrendt S."/>
            <person name="Min B."/>
            <person name="Choi I.G."/>
            <person name="Park H."/>
            <person name="Plett J.M."/>
            <person name="Magnuson J."/>
            <person name="Spatafora J.W."/>
            <person name="Nagy L.G."/>
            <person name="Henrissat B."/>
            <person name="Grigoriev I.V."/>
            <person name="Yang Z.L."/>
            <person name="Xu J."/>
            <person name="Martin F.M."/>
        </authorList>
    </citation>
    <scope>NUCLEOTIDE SEQUENCE</scope>
    <source>
        <strain evidence="11">KKN 215</strain>
    </source>
</reference>
<evidence type="ECO:0000313" key="11">
    <source>
        <dbReference type="EMBL" id="KAH8106031.1"/>
    </source>
</evidence>
<dbReference type="SUPFAM" id="SSF48264">
    <property type="entry name" value="Cytochrome P450"/>
    <property type="match status" value="1"/>
</dbReference>
<keyword evidence="3 8" id="KW-0349">Heme</keyword>
<keyword evidence="6 8" id="KW-0408">Iron</keyword>
<dbReference type="CDD" id="cd11063">
    <property type="entry name" value="CYP52"/>
    <property type="match status" value="1"/>
</dbReference>
<keyword evidence="4 8" id="KW-0479">Metal-binding</keyword>
<dbReference type="GO" id="GO:0004497">
    <property type="term" value="F:monooxygenase activity"/>
    <property type="evidence" value="ECO:0007669"/>
    <property type="project" value="UniProtKB-KW"/>
</dbReference>
<dbReference type="InterPro" id="IPR047146">
    <property type="entry name" value="Cyt_P450_E_CYP52_fungi"/>
</dbReference>
<evidence type="ECO:0000256" key="10">
    <source>
        <dbReference type="SAM" id="Phobius"/>
    </source>
</evidence>
<evidence type="ECO:0000256" key="2">
    <source>
        <dbReference type="ARBA" id="ARBA00010617"/>
    </source>
</evidence>
<keyword evidence="10" id="KW-1133">Transmembrane helix</keyword>
<dbReference type="Proteomes" id="UP000813824">
    <property type="component" value="Unassembled WGS sequence"/>
</dbReference>
<keyword evidence="7 9" id="KW-0503">Monooxygenase</keyword>
<evidence type="ECO:0000256" key="5">
    <source>
        <dbReference type="ARBA" id="ARBA00023002"/>
    </source>
</evidence>
<dbReference type="GO" id="GO:0005506">
    <property type="term" value="F:iron ion binding"/>
    <property type="evidence" value="ECO:0007669"/>
    <property type="project" value="InterPro"/>
</dbReference>
<dbReference type="EMBL" id="JAEVFJ010000003">
    <property type="protein sequence ID" value="KAH8106031.1"/>
    <property type="molecule type" value="Genomic_DNA"/>
</dbReference>
<evidence type="ECO:0000256" key="7">
    <source>
        <dbReference type="ARBA" id="ARBA00023033"/>
    </source>
</evidence>
<proteinExistence type="inferred from homology"/>
<comment type="caution">
    <text evidence="11">The sequence shown here is derived from an EMBL/GenBank/DDBJ whole genome shotgun (WGS) entry which is preliminary data.</text>
</comment>
<evidence type="ECO:0000256" key="6">
    <source>
        <dbReference type="ARBA" id="ARBA00023004"/>
    </source>
</evidence>
<keyword evidence="5 9" id="KW-0560">Oxidoreductase</keyword>
<feature type="transmembrane region" description="Helical" evidence="10">
    <location>
        <begin position="9"/>
        <end position="30"/>
    </location>
</feature>
<gene>
    <name evidence="11" type="ORF">BXZ70DRAFT_917868</name>
</gene>